<dbReference type="PANTHER" id="PTHR13774:SF32">
    <property type="entry name" value="ANTISENSE-ENHANCING SEQUENCE 1"/>
    <property type="match status" value="1"/>
</dbReference>
<dbReference type="RefSeq" id="WP_075628629.1">
    <property type="nucleotide sequence ID" value="NZ_FOAM01000004.1"/>
</dbReference>
<comment type="similarity">
    <text evidence="1">Belongs to the PhzF family.</text>
</comment>
<dbReference type="PIRSF" id="PIRSF016184">
    <property type="entry name" value="PhzC_PhzF"/>
    <property type="match status" value="1"/>
</dbReference>
<gene>
    <name evidence="3" type="ORF">BJF93_03620</name>
</gene>
<accession>A0A1Q9AUZ6</accession>
<dbReference type="Proteomes" id="UP000186364">
    <property type="component" value="Unassembled WGS sequence"/>
</dbReference>
<dbReference type="NCBIfam" id="TIGR00654">
    <property type="entry name" value="PhzF_family"/>
    <property type="match status" value="1"/>
</dbReference>
<dbReference type="SUPFAM" id="SSF54506">
    <property type="entry name" value="Diaminopimelate epimerase-like"/>
    <property type="match status" value="1"/>
</dbReference>
<dbReference type="GO" id="GO:0005737">
    <property type="term" value="C:cytoplasm"/>
    <property type="evidence" value="ECO:0007669"/>
    <property type="project" value="TreeGrafter"/>
</dbReference>
<name>A0A1Q9AUZ6_9HYPH</name>
<keyword evidence="4" id="KW-1185">Reference proteome</keyword>
<dbReference type="EMBL" id="MKIP01000053">
    <property type="protein sequence ID" value="OLP59286.1"/>
    <property type="molecule type" value="Genomic_DNA"/>
</dbReference>
<dbReference type="OrthoDB" id="9788221at2"/>
<evidence type="ECO:0000256" key="2">
    <source>
        <dbReference type="PIRSR" id="PIRSR016184-1"/>
    </source>
</evidence>
<proteinExistence type="inferred from homology"/>
<comment type="caution">
    <text evidence="3">The sequence shown here is derived from an EMBL/GenBank/DDBJ whole genome shotgun (WGS) entry which is preliminary data.</text>
</comment>
<dbReference type="Gene3D" id="3.10.310.10">
    <property type="entry name" value="Diaminopimelate Epimerase, Chain A, domain 1"/>
    <property type="match status" value="2"/>
</dbReference>
<evidence type="ECO:0000313" key="4">
    <source>
        <dbReference type="Proteomes" id="UP000186364"/>
    </source>
</evidence>
<dbReference type="AlphaFoldDB" id="A0A1Q9AUZ6"/>
<organism evidence="3 4">
    <name type="scientific">Xaviernesmea oryzae</name>
    <dbReference type="NCBI Taxonomy" id="464029"/>
    <lineage>
        <taxon>Bacteria</taxon>
        <taxon>Pseudomonadati</taxon>
        <taxon>Pseudomonadota</taxon>
        <taxon>Alphaproteobacteria</taxon>
        <taxon>Hyphomicrobiales</taxon>
        <taxon>Rhizobiaceae</taxon>
        <taxon>Rhizobium/Agrobacterium group</taxon>
        <taxon>Xaviernesmea</taxon>
    </lineage>
</organism>
<dbReference type="GO" id="GO:0016853">
    <property type="term" value="F:isomerase activity"/>
    <property type="evidence" value="ECO:0007669"/>
    <property type="project" value="TreeGrafter"/>
</dbReference>
<evidence type="ECO:0000313" key="3">
    <source>
        <dbReference type="EMBL" id="OLP59286.1"/>
    </source>
</evidence>
<protein>
    <submittedName>
        <fullName evidence="3">Phenazine biosynthesis protein PhzF</fullName>
    </submittedName>
</protein>
<feature type="active site" evidence="2">
    <location>
        <position position="46"/>
    </location>
</feature>
<evidence type="ECO:0000256" key="1">
    <source>
        <dbReference type="ARBA" id="ARBA00008270"/>
    </source>
</evidence>
<dbReference type="Pfam" id="PF02567">
    <property type="entry name" value="PhzC-PhzF"/>
    <property type="match status" value="1"/>
</dbReference>
<dbReference type="InterPro" id="IPR003719">
    <property type="entry name" value="Phenazine_PhzF-like"/>
</dbReference>
<dbReference type="PANTHER" id="PTHR13774">
    <property type="entry name" value="PHENAZINE BIOSYNTHESIS PROTEIN"/>
    <property type="match status" value="1"/>
</dbReference>
<sequence length="285" mass="30852">MALCVHMVDVFGSGAFSGNPLAVITGAEGLEAEEMLRLTRWFNLSETTFLLPPTHPQADYRVRIFTLDQELPFAGHPTLGTCHAWLEHGGIAKDHTEIVQECGAGLIRLRRGPDQLAFAAPPRIRSGAPTAEELDEACRFLGLDAEEVVAAAWCDNGPGWLGIRLASADRVLALEPARSWPRHMDIGVIGPQACGAETDFEVRAFFSDPSGTTLEDPVTGSLNASLAQWLFETGVTEHAYIAAQGTRLGRSGRVHIQREQDGHIWIGGQTRTHVTGNLVGLSREA</sequence>
<reference evidence="3 4" key="1">
    <citation type="submission" date="2016-09" db="EMBL/GenBank/DDBJ databases">
        <title>Rhizobium sp. nov., a novel species isolated from the rice rhizosphere.</title>
        <authorList>
            <person name="Zhao J."/>
            <person name="Zhang X."/>
        </authorList>
    </citation>
    <scope>NUCLEOTIDE SEQUENCE [LARGE SCALE GENOMIC DNA]</scope>
    <source>
        <strain evidence="3 4">1.7048</strain>
    </source>
</reference>